<comment type="caution">
    <text evidence="2">The sequence shown here is derived from an EMBL/GenBank/DDBJ whole genome shotgun (WGS) entry which is preliminary data.</text>
</comment>
<evidence type="ECO:0000313" key="3">
    <source>
        <dbReference type="Proteomes" id="UP000653305"/>
    </source>
</evidence>
<evidence type="ECO:0000256" key="1">
    <source>
        <dbReference type="SAM" id="MobiDB-lite"/>
    </source>
</evidence>
<feature type="compositionally biased region" description="Polar residues" evidence="1">
    <location>
        <begin position="1"/>
        <end position="16"/>
    </location>
</feature>
<proteinExistence type="predicted"/>
<reference evidence="2" key="1">
    <citation type="submission" date="2020-07" db="EMBL/GenBank/DDBJ databases">
        <title>Ethylene signaling mediates host invasion by parasitic plants.</title>
        <authorList>
            <person name="Yoshida S."/>
        </authorList>
    </citation>
    <scope>NUCLEOTIDE SEQUENCE</scope>
    <source>
        <strain evidence="2">Okayama</strain>
    </source>
</reference>
<keyword evidence="3" id="KW-1185">Reference proteome</keyword>
<name>A0A830CUF3_9LAMI</name>
<feature type="non-terminal residue" evidence="2">
    <location>
        <position position="1"/>
    </location>
</feature>
<dbReference type="AlphaFoldDB" id="A0A830CUF3"/>
<accession>A0A830CUF3</accession>
<evidence type="ECO:0000313" key="2">
    <source>
        <dbReference type="EMBL" id="GFP99473.1"/>
    </source>
</evidence>
<feature type="region of interest" description="Disordered" evidence="1">
    <location>
        <begin position="1"/>
        <end position="31"/>
    </location>
</feature>
<organism evidence="2 3">
    <name type="scientific">Phtheirospermum japonicum</name>
    <dbReference type="NCBI Taxonomy" id="374723"/>
    <lineage>
        <taxon>Eukaryota</taxon>
        <taxon>Viridiplantae</taxon>
        <taxon>Streptophyta</taxon>
        <taxon>Embryophyta</taxon>
        <taxon>Tracheophyta</taxon>
        <taxon>Spermatophyta</taxon>
        <taxon>Magnoliopsida</taxon>
        <taxon>eudicotyledons</taxon>
        <taxon>Gunneridae</taxon>
        <taxon>Pentapetalae</taxon>
        <taxon>asterids</taxon>
        <taxon>lamiids</taxon>
        <taxon>Lamiales</taxon>
        <taxon>Orobanchaceae</taxon>
        <taxon>Orobanchaceae incertae sedis</taxon>
        <taxon>Phtheirospermum</taxon>
    </lineage>
</organism>
<protein>
    <submittedName>
        <fullName evidence="2">Microtubule-associated protein 70-2</fullName>
    </submittedName>
</protein>
<dbReference type="Proteomes" id="UP000653305">
    <property type="component" value="Unassembled WGS sequence"/>
</dbReference>
<feature type="compositionally biased region" description="Low complexity" evidence="1">
    <location>
        <begin position="19"/>
        <end position="31"/>
    </location>
</feature>
<dbReference type="EMBL" id="BMAC01000574">
    <property type="protein sequence ID" value="GFP99473.1"/>
    <property type="molecule type" value="Genomic_DNA"/>
</dbReference>
<gene>
    <name evidence="2" type="ORF">PHJA_002091400</name>
</gene>
<sequence length="78" mass="8447">NRETITIQKLIPNTHTHTPRTSFSRRVSSTRTGSEPCINVMMSSISEPFRDIGDAAGFLLILTELGDVSLCGSASPLL</sequence>